<keyword evidence="8" id="KW-0378">Hydrolase</keyword>
<dbReference type="GO" id="GO:0005886">
    <property type="term" value="C:plasma membrane"/>
    <property type="evidence" value="ECO:0007669"/>
    <property type="project" value="UniProtKB-SubCell"/>
</dbReference>
<feature type="domain" description="Peptidase M50" evidence="14">
    <location>
        <begin position="126"/>
        <end position="189"/>
    </location>
</feature>
<dbReference type="GO" id="GO:0046872">
    <property type="term" value="F:metal ion binding"/>
    <property type="evidence" value="ECO:0007669"/>
    <property type="project" value="UniProtKB-KW"/>
</dbReference>
<dbReference type="EMBL" id="FPHG01000009">
    <property type="protein sequence ID" value="SFV51438.1"/>
    <property type="molecule type" value="Genomic_DNA"/>
</dbReference>
<evidence type="ECO:0000256" key="13">
    <source>
        <dbReference type="SAM" id="Phobius"/>
    </source>
</evidence>
<dbReference type="InterPro" id="IPR052348">
    <property type="entry name" value="Metallopeptidase_M50B"/>
</dbReference>
<reference evidence="15" key="1">
    <citation type="submission" date="2016-10" db="EMBL/GenBank/DDBJ databases">
        <authorList>
            <person name="de Groot N.N."/>
        </authorList>
    </citation>
    <scope>NUCLEOTIDE SEQUENCE</scope>
</reference>
<evidence type="ECO:0000256" key="7">
    <source>
        <dbReference type="ARBA" id="ARBA00022723"/>
    </source>
</evidence>
<feature type="transmembrane region" description="Helical" evidence="13">
    <location>
        <begin position="127"/>
        <end position="149"/>
    </location>
</feature>
<gene>
    <name evidence="15" type="ORF">MNB_SV-9-223</name>
</gene>
<evidence type="ECO:0000256" key="3">
    <source>
        <dbReference type="ARBA" id="ARBA00007931"/>
    </source>
</evidence>
<evidence type="ECO:0000259" key="14">
    <source>
        <dbReference type="Pfam" id="PF02163"/>
    </source>
</evidence>
<evidence type="ECO:0000256" key="9">
    <source>
        <dbReference type="ARBA" id="ARBA00022833"/>
    </source>
</evidence>
<dbReference type="CDD" id="cd06158">
    <property type="entry name" value="S2P-M50_like_1"/>
    <property type="match status" value="1"/>
</dbReference>
<evidence type="ECO:0000256" key="2">
    <source>
        <dbReference type="ARBA" id="ARBA00004651"/>
    </source>
</evidence>
<evidence type="ECO:0000256" key="12">
    <source>
        <dbReference type="ARBA" id="ARBA00023136"/>
    </source>
</evidence>
<dbReference type="PANTHER" id="PTHR35864:SF1">
    <property type="entry name" value="ZINC METALLOPROTEASE YWHC-RELATED"/>
    <property type="match status" value="1"/>
</dbReference>
<comment type="cofactor">
    <cofactor evidence="1">
        <name>Zn(2+)</name>
        <dbReference type="ChEBI" id="CHEBI:29105"/>
    </cofactor>
</comment>
<dbReference type="InterPro" id="IPR044537">
    <property type="entry name" value="Rip2-like"/>
</dbReference>
<accession>A0A1W1BDD1</accession>
<dbReference type="Pfam" id="PF02163">
    <property type="entry name" value="Peptidase_M50"/>
    <property type="match status" value="1"/>
</dbReference>
<feature type="transmembrane region" description="Helical" evidence="13">
    <location>
        <begin position="93"/>
        <end position="115"/>
    </location>
</feature>
<organism evidence="15">
    <name type="scientific">hydrothermal vent metagenome</name>
    <dbReference type="NCBI Taxonomy" id="652676"/>
    <lineage>
        <taxon>unclassified sequences</taxon>
        <taxon>metagenomes</taxon>
        <taxon>ecological metagenomes</taxon>
    </lineage>
</organism>
<feature type="transmembrane region" description="Helical" evidence="13">
    <location>
        <begin position="50"/>
        <end position="73"/>
    </location>
</feature>
<dbReference type="AlphaFoldDB" id="A0A1W1BDD1"/>
<name>A0A1W1BDD1_9ZZZZ</name>
<keyword evidence="9" id="KW-0862">Zinc</keyword>
<keyword evidence="5 15" id="KW-0645">Protease</keyword>
<evidence type="ECO:0000256" key="10">
    <source>
        <dbReference type="ARBA" id="ARBA00022989"/>
    </source>
</evidence>
<keyword evidence="6 13" id="KW-0812">Transmembrane</keyword>
<protein>
    <submittedName>
        <fullName evidence="15">FIG004556: membrane metalloprotease</fullName>
    </submittedName>
</protein>
<evidence type="ECO:0000256" key="4">
    <source>
        <dbReference type="ARBA" id="ARBA00022475"/>
    </source>
</evidence>
<evidence type="ECO:0000256" key="1">
    <source>
        <dbReference type="ARBA" id="ARBA00001947"/>
    </source>
</evidence>
<dbReference type="PANTHER" id="PTHR35864">
    <property type="entry name" value="ZINC METALLOPROTEASE MJ0611-RELATED"/>
    <property type="match status" value="1"/>
</dbReference>
<dbReference type="GO" id="GO:0006508">
    <property type="term" value="P:proteolysis"/>
    <property type="evidence" value="ECO:0007669"/>
    <property type="project" value="UniProtKB-KW"/>
</dbReference>
<keyword evidence="11 15" id="KW-0482">Metalloprotease</keyword>
<keyword evidence="7" id="KW-0479">Metal-binding</keyword>
<keyword evidence="4" id="KW-1003">Cell membrane</keyword>
<sequence>MEILRVTTTILALAMAIIGHEIMHGWVAYKYGDNTAKSEGRLSINPIVHIDPIGSILVPALLYFSGAPFLFGWAKPVPVYMPTVLRNGGTNGAVAVALAGITYNLALAGIFASILPLLSEPQSMTETFFTMLVFQSIIINVLLAVFNLIPVPPLDGANAVRYLAMGWKWFSVVKFYDKIYPYGMIFIIIILATPIKDFLFSPISWIIQFLI</sequence>
<evidence type="ECO:0000256" key="5">
    <source>
        <dbReference type="ARBA" id="ARBA00022670"/>
    </source>
</evidence>
<comment type="similarity">
    <text evidence="3">Belongs to the peptidase M50B family.</text>
</comment>
<dbReference type="GO" id="GO:0008237">
    <property type="term" value="F:metallopeptidase activity"/>
    <property type="evidence" value="ECO:0007669"/>
    <property type="project" value="UniProtKB-KW"/>
</dbReference>
<feature type="transmembrane region" description="Helical" evidence="13">
    <location>
        <begin position="6"/>
        <end position="29"/>
    </location>
</feature>
<evidence type="ECO:0000313" key="15">
    <source>
        <dbReference type="EMBL" id="SFV51438.1"/>
    </source>
</evidence>
<evidence type="ECO:0000256" key="8">
    <source>
        <dbReference type="ARBA" id="ARBA00022801"/>
    </source>
</evidence>
<feature type="transmembrane region" description="Helical" evidence="13">
    <location>
        <begin position="179"/>
        <end position="199"/>
    </location>
</feature>
<comment type="subcellular location">
    <subcellularLocation>
        <location evidence="2">Cell membrane</location>
        <topology evidence="2">Multi-pass membrane protein</topology>
    </subcellularLocation>
</comment>
<keyword evidence="12 13" id="KW-0472">Membrane</keyword>
<evidence type="ECO:0000256" key="6">
    <source>
        <dbReference type="ARBA" id="ARBA00022692"/>
    </source>
</evidence>
<keyword evidence="10 13" id="KW-1133">Transmembrane helix</keyword>
<dbReference type="InterPro" id="IPR008915">
    <property type="entry name" value="Peptidase_M50"/>
</dbReference>
<proteinExistence type="inferred from homology"/>
<evidence type="ECO:0000256" key="11">
    <source>
        <dbReference type="ARBA" id="ARBA00023049"/>
    </source>
</evidence>